<sequence length="1142" mass="126317">MAQETEPVAASTVEKSTLESPSPKRRNRKKGRRTATGDDDGDEDRVGRVAYDRGGDDDGDEHETAAAVSPMDDVATGDLISLPSPVATVTTSTDVFAAFDVEQAMDELTLSQPAPVATETKKEDGLLKLPAFPSSGRIPRTPPSSPEHFLVHSPEKEQPRVAPMATDVHHQPTVVKTPGSVEVPSASPTEQLLEVEQAVSAEQEKEATRVDEPTPWDADEDAATIEMTEEDEQILDGAVEEAWMLTSTLAEMSLTNGSVPDSELTEPEMPVEKAANVTVTEVAGEQQQLPVADDNVEVAAADDHTVSITNASTKKTSVDALVHETIEQTETPMETKPIPIKTQAATEPAPTVISQPTDPAPVKAPNAFQPIQPVTTKAKETKTQESSSRRNKRKGDSSEPNLDNTPSTTSRIFTNGHPDKPAHSSTPNIGNSKQMTAKTSIVQPQPRPAKRKGESSDVKPPPAPSTAIASEIRPKRMITRPNSVSTVNKAKTGPDAKSQPAVTARSAQDSKKDSMMHPTASSMARATAAEARKTLLRNAAARKTPTRKPMRTKVGAKSAAHAPSVPTAQDKAVLAPPAPVMVDDTDDSVRNVKRRLNASEAEAAANRLYENAKEAKARKEARRVELQENYSFAPQVNNSKRRINSGEADEPNQDRFSRLHAQAKELLERKRELQQQHEREGCTFAPSISARAKRLAQPSSGPRYENLYKHAQEMKQKREEKLLEQAKTTEEQCPFKPKIIAARSQKAPGKPKPLYDSEREKQKRLALEQKKIEAEMSQCTFKPKVSAKRLKSKAEGSADSTTEAATNANPYNRLYQGSINRTERLQKLRQERDEEEKAQAPFQPKITARSRMLKDKAKTKEPFHKRLYNKDYLKKLDAEREQRRLEEEQQFTFKPELNEPPEEIKAKVNERASPQKNIFERLYDEKDRVKEKIEMGEELRLQKEMAECTFRPQIEVDSLPSTGEPTPPVWERLLSYDKAQVIEEREKLKEQLEMQECTFKPEVKSNDAITMKTSPSHNVFDRLTGSGSSPLDPTRAAFITRRPSNSPGRQSPDIKGVSIGRIIKLTKFSLPTERKKLNRTHSISQPSSVNKPSMKRSTSFSGPKSAASSPTADSEPVIAGRDAQTENYQSWSAELDAKLRHL</sequence>
<feature type="compositionally biased region" description="Polar residues" evidence="1">
    <location>
        <begin position="423"/>
        <end position="443"/>
    </location>
</feature>
<feature type="compositionally biased region" description="Low complexity" evidence="1">
    <location>
        <begin position="519"/>
        <end position="529"/>
    </location>
</feature>
<dbReference type="Proteomes" id="UP000018948">
    <property type="component" value="Unassembled WGS sequence"/>
</dbReference>
<feature type="region of interest" description="Disordered" evidence="1">
    <location>
        <begin position="326"/>
        <end position="588"/>
    </location>
</feature>
<feature type="compositionally biased region" description="Polar residues" evidence="1">
    <location>
        <begin position="480"/>
        <end position="489"/>
    </location>
</feature>
<dbReference type="PANTHER" id="PTHR37028:SF4">
    <property type="entry name" value="ALMS MOTIF DOMAIN-CONTAINING PROTEIN"/>
    <property type="match status" value="1"/>
</dbReference>
<feature type="compositionally biased region" description="Basic and acidic residues" evidence="1">
    <location>
        <begin position="202"/>
        <end position="212"/>
    </location>
</feature>
<feature type="region of interest" description="Disordered" evidence="1">
    <location>
        <begin position="783"/>
        <end position="807"/>
    </location>
</feature>
<accession>W2YHU4</accession>
<name>W2YHU4_PHYNI</name>
<reference evidence="2 3" key="1">
    <citation type="submission" date="2013-11" db="EMBL/GenBank/DDBJ databases">
        <title>The Genome Sequence of Phytophthora parasitica P10297.</title>
        <authorList>
            <consortium name="The Broad Institute Genomics Platform"/>
            <person name="Russ C."/>
            <person name="Tyler B."/>
            <person name="Panabieres F."/>
            <person name="Shan W."/>
            <person name="Tripathy S."/>
            <person name="Grunwald N."/>
            <person name="Machado M."/>
            <person name="Johnson C.S."/>
            <person name="Walker B."/>
            <person name="Young S.K."/>
            <person name="Zeng Q."/>
            <person name="Gargeya S."/>
            <person name="Fitzgerald M."/>
            <person name="Haas B."/>
            <person name="Abouelleil A."/>
            <person name="Allen A.W."/>
            <person name="Alvarado L."/>
            <person name="Arachchi H.M."/>
            <person name="Berlin A.M."/>
            <person name="Chapman S.B."/>
            <person name="Gainer-Dewar J."/>
            <person name="Goldberg J."/>
            <person name="Griggs A."/>
            <person name="Gujja S."/>
            <person name="Hansen M."/>
            <person name="Howarth C."/>
            <person name="Imamovic A."/>
            <person name="Ireland A."/>
            <person name="Larimer J."/>
            <person name="McCowan C."/>
            <person name="Murphy C."/>
            <person name="Pearson M."/>
            <person name="Poon T.W."/>
            <person name="Priest M."/>
            <person name="Roberts A."/>
            <person name="Saif S."/>
            <person name="Shea T."/>
            <person name="Sisk P."/>
            <person name="Sykes S."/>
            <person name="Wortman J."/>
            <person name="Nusbaum C."/>
            <person name="Birren B."/>
        </authorList>
    </citation>
    <scope>NUCLEOTIDE SEQUENCE [LARGE SCALE GENOMIC DNA]</scope>
    <source>
        <strain evidence="2 3">P10297</strain>
    </source>
</reference>
<feature type="region of interest" description="Disordered" evidence="1">
    <location>
        <begin position="742"/>
        <end position="761"/>
    </location>
</feature>
<feature type="compositionally biased region" description="Basic and acidic residues" evidence="1">
    <location>
        <begin position="149"/>
        <end position="159"/>
    </location>
</feature>
<protein>
    <submittedName>
        <fullName evidence="2">Uncharacterized protein</fullName>
    </submittedName>
</protein>
<evidence type="ECO:0000313" key="2">
    <source>
        <dbReference type="EMBL" id="ETP34392.1"/>
    </source>
</evidence>
<feature type="compositionally biased region" description="Polar residues" evidence="1">
    <location>
        <begin position="798"/>
        <end position="807"/>
    </location>
</feature>
<feature type="compositionally biased region" description="Polar residues" evidence="1">
    <location>
        <begin position="398"/>
        <end position="413"/>
    </location>
</feature>
<evidence type="ECO:0000313" key="3">
    <source>
        <dbReference type="Proteomes" id="UP000018948"/>
    </source>
</evidence>
<dbReference type="EMBL" id="ANIY01003640">
    <property type="protein sequence ID" value="ETP34392.1"/>
    <property type="molecule type" value="Genomic_DNA"/>
</dbReference>
<feature type="region of interest" description="Disordered" evidence="1">
    <location>
        <begin position="1016"/>
        <end position="1056"/>
    </location>
</feature>
<feature type="region of interest" description="Disordered" evidence="1">
    <location>
        <begin position="110"/>
        <end position="188"/>
    </location>
</feature>
<feature type="region of interest" description="Disordered" evidence="1">
    <location>
        <begin position="1"/>
        <end position="71"/>
    </location>
</feature>
<feature type="region of interest" description="Disordered" evidence="1">
    <location>
        <begin position="198"/>
        <end position="217"/>
    </location>
</feature>
<proteinExistence type="predicted"/>
<feature type="compositionally biased region" description="Polar residues" evidence="1">
    <location>
        <begin position="1080"/>
        <end position="1112"/>
    </location>
</feature>
<feature type="compositionally biased region" description="Basic and acidic residues" evidence="1">
    <location>
        <begin position="652"/>
        <end position="661"/>
    </location>
</feature>
<dbReference type="OrthoDB" id="299616at2759"/>
<feature type="region of interest" description="Disordered" evidence="1">
    <location>
        <begin position="628"/>
        <end position="661"/>
    </location>
</feature>
<feature type="region of interest" description="Disordered" evidence="1">
    <location>
        <begin position="1073"/>
        <end position="1129"/>
    </location>
</feature>
<feature type="compositionally biased region" description="Polar residues" evidence="1">
    <location>
        <begin position="628"/>
        <end position="638"/>
    </location>
</feature>
<feature type="compositionally biased region" description="Basic and acidic residues" evidence="1">
    <location>
        <begin position="44"/>
        <end position="56"/>
    </location>
</feature>
<evidence type="ECO:0000256" key="1">
    <source>
        <dbReference type="SAM" id="MobiDB-lite"/>
    </source>
</evidence>
<gene>
    <name evidence="2" type="ORF">F442_17315</name>
</gene>
<feature type="compositionally biased region" description="Basic residues" evidence="1">
    <location>
        <begin position="23"/>
        <end position="33"/>
    </location>
</feature>
<organism evidence="2 3">
    <name type="scientific">Phytophthora nicotianae P10297</name>
    <dbReference type="NCBI Taxonomy" id="1317064"/>
    <lineage>
        <taxon>Eukaryota</taxon>
        <taxon>Sar</taxon>
        <taxon>Stramenopiles</taxon>
        <taxon>Oomycota</taxon>
        <taxon>Peronosporomycetes</taxon>
        <taxon>Peronosporales</taxon>
        <taxon>Peronosporaceae</taxon>
        <taxon>Phytophthora</taxon>
    </lineage>
</organism>
<comment type="caution">
    <text evidence="2">The sequence shown here is derived from an EMBL/GenBank/DDBJ whole genome shotgun (WGS) entry which is preliminary data.</text>
</comment>
<dbReference type="AlphaFoldDB" id="W2YHU4"/>
<dbReference type="PANTHER" id="PTHR37028">
    <property type="entry name" value="UNNAMED PRODUCT-RELATED"/>
    <property type="match status" value="1"/>
</dbReference>